<dbReference type="Gene3D" id="3.40.630.30">
    <property type="match status" value="1"/>
</dbReference>
<organism evidence="2 3">
    <name type="scientific">Copranaerobaculum intestinale</name>
    <dbReference type="NCBI Taxonomy" id="2692629"/>
    <lineage>
        <taxon>Bacteria</taxon>
        <taxon>Bacillati</taxon>
        <taxon>Bacillota</taxon>
        <taxon>Erysipelotrichia</taxon>
        <taxon>Erysipelotrichales</taxon>
        <taxon>Erysipelotrichaceae</taxon>
        <taxon>Copranaerobaculum</taxon>
    </lineage>
</organism>
<sequence length="155" mass="18686">MNLRPWRLKDAPALVRISRHNMEEAPSGYLIADTEEHARELIIHYQLLPKSRGRIYAVWHHLCIIGYVQLLQLHETRWEVGYYMDESKRNHGYMKKALHCLLKQIQKDERIQEIQARVLKNNVASRKVLEYHDFILYEEWDDLLCYRRNKKNTSA</sequence>
<evidence type="ECO:0000259" key="1">
    <source>
        <dbReference type="PROSITE" id="PS51186"/>
    </source>
</evidence>
<comment type="caution">
    <text evidence="2">The sequence shown here is derived from an EMBL/GenBank/DDBJ whole genome shotgun (WGS) entry which is preliminary data.</text>
</comment>
<accession>A0A6N8U9F6</accession>
<dbReference type="Pfam" id="PF13302">
    <property type="entry name" value="Acetyltransf_3"/>
    <property type="match status" value="1"/>
</dbReference>
<dbReference type="Proteomes" id="UP000434036">
    <property type="component" value="Unassembled WGS sequence"/>
</dbReference>
<dbReference type="InterPro" id="IPR051531">
    <property type="entry name" value="N-acetyltransferase"/>
</dbReference>
<dbReference type="GO" id="GO:0016747">
    <property type="term" value="F:acyltransferase activity, transferring groups other than amino-acyl groups"/>
    <property type="evidence" value="ECO:0007669"/>
    <property type="project" value="InterPro"/>
</dbReference>
<dbReference type="PANTHER" id="PTHR43792">
    <property type="entry name" value="GNAT FAMILY, PUTATIVE (AFU_ORTHOLOGUE AFUA_3G00765)-RELATED-RELATED"/>
    <property type="match status" value="1"/>
</dbReference>
<reference evidence="2 3" key="1">
    <citation type="submission" date="2019-12" db="EMBL/GenBank/DDBJ databases">
        <authorList>
            <person name="Yang R."/>
        </authorList>
    </citation>
    <scope>NUCLEOTIDE SEQUENCE [LARGE SCALE GENOMIC DNA]</scope>
    <source>
        <strain evidence="2 3">DONG20-135</strain>
    </source>
</reference>
<keyword evidence="3" id="KW-1185">Reference proteome</keyword>
<name>A0A6N8U9F6_9FIRM</name>
<proteinExistence type="predicted"/>
<dbReference type="EMBL" id="WUUQ01000001">
    <property type="protein sequence ID" value="MXQ73209.1"/>
    <property type="molecule type" value="Genomic_DNA"/>
</dbReference>
<evidence type="ECO:0000313" key="3">
    <source>
        <dbReference type="Proteomes" id="UP000434036"/>
    </source>
</evidence>
<keyword evidence="2" id="KW-0808">Transferase</keyword>
<dbReference type="PROSITE" id="PS51186">
    <property type="entry name" value="GNAT"/>
    <property type="match status" value="1"/>
</dbReference>
<dbReference type="SUPFAM" id="SSF55729">
    <property type="entry name" value="Acyl-CoA N-acyltransferases (Nat)"/>
    <property type="match status" value="1"/>
</dbReference>
<reference evidence="2 3" key="2">
    <citation type="submission" date="2020-01" db="EMBL/GenBank/DDBJ databases">
        <title>Clostridiaceae sp. nov. isolated from the gut of human by culturomics.</title>
        <authorList>
            <person name="Chang Y."/>
        </authorList>
    </citation>
    <scope>NUCLEOTIDE SEQUENCE [LARGE SCALE GENOMIC DNA]</scope>
    <source>
        <strain evidence="2 3">DONG20-135</strain>
    </source>
</reference>
<dbReference type="AlphaFoldDB" id="A0A6N8U9F6"/>
<evidence type="ECO:0000313" key="2">
    <source>
        <dbReference type="EMBL" id="MXQ73209.1"/>
    </source>
</evidence>
<dbReference type="InterPro" id="IPR016181">
    <property type="entry name" value="Acyl_CoA_acyltransferase"/>
</dbReference>
<gene>
    <name evidence="2" type="ORF">GSF08_04570</name>
</gene>
<dbReference type="RefSeq" id="WP_160624625.1">
    <property type="nucleotide sequence ID" value="NZ_WUUQ01000001.1"/>
</dbReference>
<feature type="domain" description="N-acetyltransferase" evidence="1">
    <location>
        <begin position="1"/>
        <end position="155"/>
    </location>
</feature>
<dbReference type="InterPro" id="IPR000182">
    <property type="entry name" value="GNAT_dom"/>
</dbReference>
<protein>
    <submittedName>
        <fullName evidence="2">GNAT family N-acetyltransferase</fullName>
    </submittedName>
</protein>